<organism evidence="2 3">
    <name type="scientific">Reinekea thalattae</name>
    <dbReference type="NCBI Taxonomy" id="2593301"/>
    <lineage>
        <taxon>Bacteria</taxon>
        <taxon>Pseudomonadati</taxon>
        <taxon>Pseudomonadota</taxon>
        <taxon>Gammaproteobacteria</taxon>
        <taxon>Oceanospirillales</taxon>
        <taxon>Saccharospirillaceae</taxon>
        <taxon>Reinekea</taxon>
    </lineage>
</organism>
<evidence type="ECO:0000259" key="1">
    <source>
        <dbReference type="Pfam" id="PF22400"/>
    </source>
</evidence>
<feature type="domain" description="DUF6980" evidence="1">
    <location>
        <begin position="3"/>
        <end position="101"/>
    </location>
</feature>
<dbReference type="EMBL" id="VKAD01000001">
    <property type="protein sequence ID" value="TXR53850.1"/>
    <property type="molecule type" value="Genomic_DNA"/>
</dbReference>
<accession>A0A5C8ZAL6</accession>
<dbReference type="Proteomes" id="UP000321764">
    <property type="component" value="Unassembled WGS sequence"/>
</dbReference>
<keyword evidence="3" id="KW-1185">Reference proteome</keyword>
<sequence>MSKHCCKEMDRHTGKMCDEHDNPFECPDYVICYSEVFDEYGLIIHDGGPSSYDISFCPFCGSKLPESKREQWFDELEELGFDSPLFDDGIPEKYKSRAWRKKT</sequence>
<protein>
    <recommendedName>
        <fullName evidence="1">DUF6980 domain-containing protein</fullName>
    </recommendedName>
</protein>
<dbReference type="InterPro" id="IPR053918">
    <property type="entry name" value="DUF6980"/>
</dbReference>
<dbReference type="OrthoDB" id="4206464at2"/>
<comment type="caution">
    <text evidence="2">The sequence shown here is derived from an EMBL/GenBank/DDBJ whole genome shotgun (WGS) entry which is preliminary data.</text>
</comment>
<dbReference type="RefSeq" id="WP_147713249.1">
    <property type="nucleotide sequence ID" value="NZ_VKAD01000001.1"/>
</dbReference>
<gene>
    <name evidence="2" type="ORF">FME95_04650</name>
</gene>
<reference evidence="2 3" key="1">
    <citation type="submission" date="2019-07" db="EMBL/GenBank/DDBJ databases">
        <title>Reinekea sp. strain SSH23 genome sequencing and assembly.</title>
        <authorList>
            <person name="Kim I."/>
        </authorList>
    </citation>
    <scope>NUCLEOTIDE SEQUENCE [LARGE SCALE GENOMIC DNA]</scope>
    <source>
        <strain evidence="2 3">SSH23</strain>
    </source>
</reference>
<dbReference type="AlphaFoldDB" id="A0A5C8ZAL6"/>
<evidence type="ECO:0000313" key="2">
    <source>
        <dbReference type="EMBL" id="TXR53850.1"/>
    </source>
</evidence>
<dbReference type="Pfam" id="PF22400">
    <property type="entry name" value="DUF6980"/>
    <property type="match status" value="1"/>
</dbReference>
<name>A0A5C8ZAL6_9GAMM</name>
<evidence type="ECO:0000313" key="3">
    <source>
        <dbReference type="Proteomes" id="UP000321764"/>
    </source>
</evidence>
<proteinExistence type="predicted"/>